<dbReference type="PROSITE" id="PS00191">
    <property type="entry name" value="CYTOCHROME_B5_1"/>
    <property type="match status" value="1"/>
</dbReference>
<dbReference type="PANTHER" id="PTHR19359:SF150">
    <property type="entry name" value="CYTOCHROME B5"/>
    <property type="match status" value="1"/>
</dbReference>
<evidence type="ECO:0000256" key="10">
    <source>
        <dbReference type="ARBA" id="ARBA00023136"/>
    </source>
</evidence>
<feature type="transmembrane region" description="Helical" evidence="14">
    <location>
        <begin position="111"/>
        <end position="129"/>
    </location>
</feature>
<comment type="subcellular location">
    <subcellularLocation>
        <location evidence="1">Endoplasmic reticulum membrane</location>
        <topology evidence="1">Single-pass membrane protein</topology>
        <orientation evidence="1">Cytoplasmic side</orientation>
    </subcellularLocation>
    <subcellularLocation>
        <location evidence="11">Microsome membrane</location>
        <topology evidence="11">Single-pass membrane protein</topology>
        <orientation evidence="11">Cytoplasmic side</orientation>
    </subcellularLocation>
</comment>
<evidence type="ECO:0000256" key="11">
    <source>
        <dbReference type="ARBA" id="ARBA00037877"/>
    </source>
</evidence>
<evidence type="ECO:0000256" key="5">
    <source>
        <dbReference type="ARBA" id="ARBA00022723"/>
    </source>
</evidence>
<accession>A0A9N9QU53</accession>
<evidence type="ECO:0000256" key="2">
    <source>
        <dbReference type="ARBA" id="ARBA00022448"/>
    </source>
</evidence>
<dbReference type="InterPro" id="IPR050668">
    <property type="entry name" value="Cytochrome_b5"/>
</dbReference>
<comment type="similarity">
    <text evidence="12 14">Belongs to the cytochrome b5 family.</text>
</comment>
<evidence type="ECO:0000256" key="14">
    <source>
        <dbReference type="RuleBase" id="RU362121"/>
    </source>
</evidence>
<evidence type="ECO:0000256" key="4">
    <source>
        <dbReference type="ARBA" id="ARBA00022692"/>
    </source>
</evidence>
<evidence type="ECO:0000256" key="9">
    <source>
        <dbReference type="ARBA" id="ARBA00023004"/>
    </source>
</evidence>
<dbReference type="FunFam" id="3.10.120.10:FF:000002">
    <property type="entry name" value="Cytochrome b5 type B"/>
    <property type="match status" value="1"/>
</dbReference>
<dbReference type="AlphaFoldDB" id="A0A9N9QU53"/>
<sequence>MGDQVKLFTREELKSRNQRSDAVLIIHNAVYDVTKFLEEHPGGEEVLLEKAGQDATEPFEDVSHSSDARSLMKKYKIGELVEADRTQNKAAFAPEWSNDQPSEQGNSWSSWLAPLVLGLAATLLYRYLFA</sequence>
<dbReference type="SMART" id="SM01117">
    <property type="entry name" value="Cyt-b5"/>
    <property type="match status" value="1"/>
</dbReference>
<keyword evidence="4 14" id="KW-0812">Transmembrane</keyword>
<keyword evidence="8" id="KW-0249">Electron transport</keyword>
<proteinExistence type="inferred from homology"/>
<keyword evidence="10 14" id="KW-0472">Membrane</keyword>
<keyword evidence="17" id="KW-1185">Reference proteome</keyword>
<keyword evidence="14" id="KW-1133">Transmembrane helix</keyword>
<keyword evidence="9 14" id="KW-0408">Iron</keyword>
<evidence type="ECO:0000256" key="12">
    <source>
        <dbReference type="ARBA" id="ARBA00038168"/>
    </source>
</evidence>
<keyword evidence="6" id="KW-0256">Endoplasmic reticulum</keyword>
<dbReference type="InterPro" id="IPR018506">
    <property type="entry name" value="Cyt_B5_heme-BS"/>
</dbReference>
<dbReference type="GO" id="GO:0046872">
    <property type="term" value="F:metal ion binding"/>
    <property type="evidence" value="ECO:0007669"/>
    <property type="project" value="UniProtKB-UniRule"/>
</dbReference>
<evidence type="ECO:0000256" key="3">
    <source>
        <dbReference type="ARBA" id="ARBA00022617"/>
    </source>
</evidence>
<name>A0A9N9QU53_9NEOP</name>
<evidence type="ECO:0000256" key="6">
    <source>
        <dbReference type="ARBA" id="ARBA00022824"/>
    </source>
</evidence>
<evidence type="ECO:0000256" key="13">
    <source>
        <dbReference type="ARBA" id="ARBA00039806"/>
    </source>
</evidence>
<dbReference type="InterPro" id="IPR001199">
    <property type="entry name" value="Cyt_B5-like_heme/steroid-bd"/>
</dbReference>
<reference evidence="16" key="1">
    <citation type="submission" date="2021-12" db="EMBL/GenBank/DDBJ databases">
        <authorList>
            <person name="King R."/>
        </authorList>
    </citation>
    <scope>NUCLEOTIDE SEQUENCE</scope>
</reference>
<keyword evidence="7" id="KW-0492">Microsome</keyword>
<evidence type="ECO:0000259" key="15">
    <source>
        <dbReference type="PROSITE" id="PS50255"/>
    </source>
</evidence>
<dbReference type="Gene3D" id="3.10.120.10">
    <property type="entry name" value="Cytochrome b5-like heme/steroid binding domain"/>
    <property type="match status" value="1"/>
</dbReference>
<dbReference type="PANTHER" id="PTHR19359">
    <property type="entry name" value="CYTOCHROME B5"/>
    <property type="match status" value="1"/>
</dbReference>
<dbReference type="GO" id="GO:0005789">
    <property type="term" value="C:endoplasmic reticulum membrane"/>
    <property type="evidence" value="ECO:0007669"/>
    <property type="project" value="UniProtKB-SubCell"/>
</dbReference>
<dbReference type="PROSITE" id="PS50255">
    <property type="entry name" value="CYTOCHROME_B5_2"/>
    <property type="match status" value="1"/>
</dbReference>
<dbReference type="EMBL" id="OU893341">
    <property type="protein sequence ID" value="CAG9783387.1"/>
    <property type="molecule type" value="Genomic_DNA"/>
</dbReference>
<dbReference type="PRINTS" id="PR00363">
    <property type="entry name" value="CYTOCHROMEB5"/>
</dbReference>
<evidence type="ECO:0000256" key="1">
    <source>
        <dbReference type="ARBA" id="ARBA00004131"/>
    </source>
</evidence>
<dbReference type="OrthoDB" id="260519at2759"/>
<dbReference type="Pfam" id="PF00173">
    <property type="entry name" value="Cyt-b5"/>
    <property type="match status" value="1"/>
</dbReference>
<dbReference type="SUPFAM" id="SSF55856">
    <property type="entry name" value="Cytochrome b5-like heme/steroid binding domain"/>
    <property type="match status" value="1"/>
</dbReference>
<keyword evidence="2" id="KW-0813">Transport</keyword>
<dbReference type="Proteomes" id="UP001153714">
    <property type="component" value="Chromosome 10"/>
</dbReference>
<dbReference type="InterPro" id="IPR036400">
    <property type="entry name" value="Cyt_B5-like_heme/steroid_sf"/>
</dbReference>
<evidence type="ECO:0000313" key="17">
    <source>
        <dbReference type="Proteomes" id="UP001153714"/>
    </source>
</evidence>
<protein>
    <recommendedName>
        <fullName evidence="13">Cytochrome b5</fullName>
    </recommendedName>
</protein>
<dbReference type="GO" id="GO:0020037">
    <property type="term" value="F:heme binding"/>
    <property type="evidence" value="ECO:0007669"/>
    <property type="project" value="UniProtKB-UniRule"/>
</dbReference>
<organism evidence="16 17">
    <name type="scientific">Diatraea saccharalis</name>
    <name type="common">sugarcane borer</name>
    <dbReference type="NCBI Taxonomy" id="40085"/>
    <lineage>
        <taxon>Eukaryota</taxon>
        <taxon>Metazoa</taxon>
        <taxon>Ecdysozoa</taxon>
        <taxon>Arthropoda</taxon>
        <taxon>Hexapoda</taxon>
        <taxon>Insecta</taxon>
        <taxon>Pterygota</taxon>
        <taxon>Neoptera</taxon>
        <taxon>Endopterygota</taxon>
        <taxon>Lepidoptera</taxon>
        <taxon>Glossata</taxon>
        <taxon>Ditrysia</taxon>
        <taxon>Pyraloidea</taxon>
        <taxon>Crambidae</taxon>
        <taxon>Crambinae</taxon>
        <taxon>Diatraea</taxon>
    </lineage>
</organism>
<feature type="domain" description="Cytochrome b5 heme-binding" evidence="15">
    <location>
        <begin position="5"/>
        <end position="81"/>
    </location>
</feature>
<keyword evidence="5 14" id="KW-0479">Metal-binding</keyword>
<evidence type="ECO:0000313" key="16">
    <source>
        <dbReference type="EMBL" id="CAG9783387.1"/>
    </source>
</evidence>
<gene>
    <name evidence="16" type="ORF">DIATSA_LOCUS1567</name>
</gene>
<reference evidence="16" key="2">
    <citation type="submission" date="2022-10" db="EMBL/GenBank/DDBJ databases">
        <authorList>
            <consortium name="ENA_rothamsted_submissions"/>
            <consortium name="culmorum"/>
            <person name="King R."/>
        </authorList>
    </citation>
    <scope>NUCLEOTIDE SEQUENCE</scope>
</reference>
<evidence type="ECO:0000256" key="7">
    <source>
        <dbReference type="ARBA" id="ARBA00022848"/>
    </source>
</evidence>
<evidence type="ECO:0000256" key="8">
    <source>
        <dbReference type="ARBA" id="ARBA00022982"/>
    </source>
</evidence>
<keyword evidence="3 14" id="KW-0349">Heme</keyword>